<accession>A0A833S5S9</accession>
<protein>
    <recommendedName>
        <fullName evidence="5">M96 mating-specific protein family</fullName>
    </recommendedName>
</protein>
<reference evidence="3" key="1">
    <citation type="submission" date="2020-04" db="EMBL/GenBank/DDBJ databases">
        <title>Hybrid Assembly of Korean Phytophthora infestans isolates.</title>
        <authorList>
            <person name="Prokchorchik M."/>
            <person name="Lee Y."/>
            <person name="Seo J."/>
            <person name="Cho J.-H."/>
            <person name="Park Y.-E."/>
            <person name="Jang D.-C."/>
            <person name="Im J.-S."/>
            <person name="Choi J.-G."/>
            <person name="Park H.-J."/>
            <person name="Lee G.-B."/>
            <person name="Lee Y.-G."/>
            <person name="Hong S.-Y."/>
            <person name="Cho K."/>
            <person name="Sohn K.H."/>
        </authorList>
    </citation>
    <scope>NUCLEOTIDE SEQUENCE</scope>
    <source>
        <strain evidence="3">KR_1_A1</strain>
    </source>
</reference>
<evidence type="ECO:0000256" key="2">
    <source>
        <dbReference type="SAM" id="MobiDB-lite"/>
    </source>
</evidence>
<keyword evidence="4" id="KW-1185">Reference proteome</keyword>
<gene>
    <name evidence="3" type="ORF">GN244_ATG18966</name>
</gene>
<keyword evidence="1" id="KW-0175">Coiled coil</keyword>
<dbReference type="PANTHER" id="PTHR35796:SF3">
    <property type="entry name" value="BHLH DOMAIN-CONTAINING PROTEIN"/>
    <property type="match status" value="1"/>
</dbReference>
<dbReference type="AlphaFoldDB" id="A0A833S5S9"/>
<name>A0A833S5S9_PHYIN</name>
<feature type="region of interest" description="Disordered" evidence="2">
    <location>
        <begin position="32"/>
        <end position="57"/>
    </location>
</feature>
<evidence type="ECO:0000313" key="3">
    <source>
        <dbReference type="EMBL" id="KAF4029297.1"/>
    </source>
</evidence>
<dbReference type="Proteomes" id="UP000602510">
    <property type="component" value="Unassembled WGS sequence"/>
</dbReference>
<evidence type="ECO:0008006" key="5">
    <source>
        <dbReference type="Google" id="ProtNLM"/>
    </source>
</evidence>
<sequence>MPPPGAPPSDLEAFLQSIDDAIGVIDQKLTAAVPDNTRTASPKTHRPKKRNYDPNKARSAQLRELQRLRVEVTDLELKLLQLQTRPSRSSELCAQEEDDDLPAVWEEICARQLERRLKVEQENCKLKEKHKVETKMARNIEKLLFKRWTLNASSAAGKSVRRVEIPIEFIKHLADRIFAELAHGVDVSYQEVENVVETNCPFPLNIETQEPLLREGASMELFDRRILPLNLHATGDAWWRRWQNYRGQRSYETANNVIRERCGLEMVDVKTNKSATLYVQQVLRRHVEDRRVVIVWQAYLEPFTFDKERVHGVQLVLKGYVLMKPVESTEGSDVATRVVTCYNITPYFSDPKMRKDSMISALIKFVVSATSANISTSNEAVENLLVDEALRNCY</sequence>
<proteinExistence type="predicted"/>
<evidence type="ECO:0000256" key="1">
    <source>
        <dbReference type="SAM" id="Coils"/>
    </source>
</evidence>
<evidence type="ECO:0000313" key="4">
    <source>
        <dbReference type="Proteomes" id="UP000602510"/>
    </source>
</evidence>
<comment type="caution">
    <text evidence="3">The sequence shown here is derived from an EMBL/GenBank/DDBJ whole genome shotgun (WGS) entry which is preliminary data.</text>
</comment>
<feature type="coiled-coil region" evidence="1">
    <location>
        <begin position="58"/>
        <end position="85"/>
    </location>
</feature>
<organism evidence="3 4">
    <name type="scientific">Phytophthora infestans</name>
    <name type="common">Potato late blight agent</name>
    <name type="synonym">Botrytis infestans</name>
    <dbReference type="NCBI Taxonomy" id="4787"/>
    <lineage>
        <taxon>Eukaryota</taxon>
        <taxon>Sar</taxon>
        <taxon>Stramenopiles</taxon>
        <taxon>Oomycota</taxon>
        <taxon>Peronosporomycetes</taxon>
        <taxon>Peronosporales</taxon>
        <taxon>Peronosporaceae</taxon>
        <taxon>Phytophthora</taxon>
    </lineage>
</organism>
<dbReference type="EMBL" id="WSZM01000842">
    <property type="protein sequence ID" value="KAF4029297.1"/>
    <property type="molecule type" value="Genomic_DNA"/>
</dbReference>
<dbReference type="PANTHER" id="PTHR35796">
    <property type="entry name" value="HYPOTHETICAL CYTOSOLIC PROTEIN"/>
    <property type="match status" value="1"/>
</dbReference>